<reference evidence="2 3" key="1">
    <citation type="submission" date="2020-08" db="EMBL/GenBank/DDBJ databases">
        <title>A Genomic Blueprint of the Chicken Gut Microbiome.</title>
        <authorList>
            <person name="Gilroy R."/>
            <person name="Ravi A."/>
            <person name="Getino M."/>
            <person name="Pursley I."/>
            <person name="Horton D.L."/>
            <person name="Alikhan N.-F."/>
            <person name="Baker D."/>
            <person name="Gharbi K."/>
            <person name="Hall N."/>
            <person name="Watson M."/>
            <person name="Adriaenssens E.M."/>
            <person name="Foster-Nyarko E."/>
            <person name="Jarju S."/>
            <person name="Secka A."/>
            <person name="Antonio M."/>
            <person name="Oren A."/>
            <person name="Chaudhuri R."/>
            <person name="La Ragione R.M."/>
            <person name="Hildebrand F."/>
            <person name="Pallen M.J."/>
        </authorList>
    </citation>
    <scope>NUCLEOTIDE SEQUENCE [LARGE SCALE GENOMIC DNA]</scope>
    <source>
        <strain evidence="2 3">Sa2BVA3</strain>
    </source>
</reference>
<evidence type="ECO:0000313" key="3">
    <source>
        <dbReference type="Proteomes" id="UP000647183"/>
    </source>
</evidence>
<protein>
    <submittedName>
        <fullName evidence="2">Uncharacterized protein</fullName>
    </submittedName>
</protein>
<name>A0ABR8UFV0_9GAMM</name>
<dbReference type="Proteomes" id="UP000647183">
    <property type="component" value="Unassembled WGS sequence"/>
</dbReference>
<keyword evidence="1" id="KW-1133">Transmembrane helix</keyword>
<evidence type="ECO:0000313" key="2">
    <source>
        <dbReference type="EMBL" id="MBD7986918.1"/>
    </source>
</evidence>
<keyword evidence="3" id="KW-1185">Reference proteome</keyword>
<dbReference type="RefSeq" id="WP_191728159.1">
    <property type="nucleotide sequence ID" value="NZ_JACSQJ010000001.1"/>
</dbReference>
<keyword evidence="1" id="KW-0812">Transmembrane</keyword>
<proteinExistence type="predicted"/>
<feature type="transmembrane region" description="Helical" evidence="1">
    <location>
        <begin position="29"/>
        <end position="49"/>
    </location>
</feature>
<evidence type="ECO:0000256" key="1">
    <source>
        <dbReference type="SAM" id="Phobius"/>
    </source>
</evidence>
<accession>A0ABR8UFV0</accession>
<sequence>MSAQVEAVPQPAVEQRGIVAGVVGFFETLVGLVMVALIVVGLVALTLTWRSSDVEFMSDGKLRVTQYTWWGLQEDATVIYASPSDGWTIERPNGDKVPMKTQAIRLRN</sequence>
<dbReference type="EMBL" id="JACSQJ010000001">
    <property type="protein sequence ID" value="MBD7986918.1"/>
    <property type="molecule type" value="Genomic_DNA"/>
</dbReference>
<comment type="caution">
    <text evidence="2">The sequence shown here is derived from an EMBL/GenBank/DDBJ whole genome shotgun (WGS) entry which is preliminary data.</text>
</comment>
<keyword evidence="1" id="KW-0472">Membrane</keyword>
<organism evidence="2 3">
    <name type="scientific">Luteimonas colneyensis</name>
    <dbReference type="NCBI Taxonomy" id="2762230"/>
    <lineage>
        <taxon>Bacteria</taxon>
        <taxon>Pseudomonadati</taxon>
        <taxon>Pseudomonadota</taxon>
        <taxon>Gammaproteobacteria</taxon>
        <taxon>Lysobacterales</taxon>
        <taxon>Lysobacteraceae</taxon>
        <taxon>Luteimonas</taxon>
    </lineage>
</organism>
<gene>
    <name evidence="2" type="ORF">H9645_02605</name>
</gene>